<evidence type="ECO:0000313" key="2">
    <source>
        <dbReference type="EMBL" id="MBB6522612.1"/>
    </source>
</evidence>
<keyword evidence="1" id="KW-0812">Transmembrane</keyword>
<keyword evidence="1" id="KW-0472">Membrane</keyword>
<evidence type="ECO:0000313" key="3">
    <source>
        <dbReference type="Proteomes" id="UP000528457"/>
    </source>
</evidence>
<dbReference type="RefSeq" id="WP_166845546.1">
    <property type="nucleotide sequence ID" value="NZ_JAAONY010000002.1"/>
</dbReference>
<protein>
    <submittedName>
        <fullName evidence="2">Uncharacterized protein</fullName>
    </submittedName>
</protein>
<name>A0A7X0JUP5_9GAMM</name>
<sequence>MKVKSKLADIDFEFGHFEYKKDHLIIHSHPDQSMQSKVYVSPDDVVSALGKALKVPMVWLYILAFPVFLIRYRRRKNQKLKAGQKQQPK</sequence>
<keyword evidence="3" id="KW-1185">Reference proteome</keyword>
<evidence type="ECO:0000256" key="1">
    <source>
        <dbReference type="SAM" id="Phobius"/>
    </source>
</evidence>
<dbReference type="EMBL" id="JACHHT010000002">
    <property type="protein sequence ID" value="MBB6522612.1"/>
    <property type="molecule type" value="Genomic_DNA"/>
</dbReference>
<dbReference type="Proteomes" id="UP000528457">
    <property type="component" value="Unassembled WGS sequence"/>
</dbReference>
<organism evidence="2 3">
    <name type="scientific">Pseudoteredinibacter isoporae</name>
    <dbReference type="NCBI Taxonomy" id="570281"/>
    <lineage>
        <taxon>Bacteria</taxon>
        <taxon>Pseudomonadati</taxon>
        <taxon>Pseudomonadota</taxon>
        <taxon>Gammaproteobacteria</taxon>
        <taxon>Cellvibrionales</taxon>
        <taxon>Cellvibrionaceae</taxon>
        <taxon>Pseudoteredinibacter</taxon>
    </lineage>
</organism>
<dbReference type="AlphaFoldDB" id="A0A7X0JUP5"/>
<reference evidence="2 3" key="1">
    <citation type="submission" date="2020-08" db="EMBL/GenBank/DDBJ databases">
        <title>Genomic Encyclopedia of Type Strains, Phase IV (KMG-IV): sequencing the most valuable type-strain genomes for metagenomic binning, comparative biology and taxonomic classification.</title>
        <authorList>
            <person name="Goeker M."/>
        </authorList>
    </citation>
    <scope>NUCLEOTIDE SEQUENCE [LARGE SCALE GENOMIC DNA]</scope>
    <source>
        <strain evidence="2 3">DSM 22368</strain>
    </source>
</reference>
<keyword evidence="1" id="KW-1133">Transmembrane helix</keyword>
<feature type="transmembrane region" description="Helical" evidence="1">
    <location>
        <begin position="52"/>
        <end position="72"/>
    </location>
</feature>
<gene>
    <name evidence="2" type="ORF">HNR48_002897</name>
</gene>
<comment type="caution">
    <text evidence="2">The sequence shown here is derived from an EMBL/GenBank/DDBJ whole genome shotgun (WGS) entry which is preliminary data.</text>
</comment>
<accession>A0A7X0JUP5</accession>
<dbReference type="InParanoid" id="A0A7X0JUP5"/>
<proteinExistence type="predicted"/>